<dbReference type="Pfam" id="PF04997">
    <property type="entry name" value="RNA_pol_Rpb1_1"/>
    <property type="match status" value="1"/>
</dbReference>
<dbReference type="InterPro" id="IPR038120">
    <property type="entry name" value="Rpb1_funnel_sf"/>
</dbReference>
<comment type="cofactor">
    <cofactor evidence="12">
        <name>Zn(2+)</name>
        <dbReference type="ChEBI" id="CHEBI:29105"/>
    </cofactor>
    <text evidence="12">Binds 2 Zn(2+) ions per subunit.</text>
</comment>
<dbReference type="HAMAP" id="MF_01322">
    <property type="entry name" value="RNApol_bact_RpoC"/>
    <property type="match status" value="1"/>
</dbReference>
<evidence type="ECO:0000256" key="14">
    <source>
        <dbReference type="SAM" id="Coils"/>
    </source>
</evidence>
<feature type="binding site" evidence="12">
    <location>
        <position position="60"/>
    </location>
    <ligand>
        <name>Zn(2+)</name>
        <dbReference type="ChEBI" id="CHEBI:29105"/>
        <label>1</label>
    </ligand>
</feature>
<feature type="binding site" evidence="12">
    <location>
        <position position="882"/>
    </location>
    <ligand>
        <name>Zn(2+)</name>
        <dbReference type="ChEBI" id="CHEBI:29105"/>
        <label>2</label>
    </ligand>
</feature>
<dbReference type="InterPro" id="IPR007080">
    <property type="entry name" value="RNA_pol_Rpb1_1"/>
</dbReference>
<dbReference type="InterPro" id="IPR012754">
    <property type="entry name" value="DNA-dir_RpoC_beta_prime_bact"/>
</dbReference>
<dbReference type="GO" id="GO:0003899">
    <property type="term" value="F:DNA-directed RNA polymerase activity"/>
    <property type="evidence" value="ECO:0007669"/>
    <property type="project" value="UniProtKB-UniRule"/>
</dbReference>
<dbReference type="Gene3D" id="1.10.1790.20">
    <property type="match status" value="1"/>
</dbReference>
<dbReference type="InterPro" id="IPR042102">
    <property type="entry name" value="RNA_pol_Rpb1_3_sf"/>
</dbReference>
<name>G5EQ85_9MICC</name>
<feature type="binding site" evidence="12">
    <location>
        <position position="962"/>
    </location>
    <ligand>
        <name>Zn(2+)</name>
        <dbReference type="ChEBI" id="CHEBI:29105"/>
        <label>2</label>
    </ligand>
</feature>
<evidence type="ECO:0000256" key="7">
    <source>
        <dbReference type="ARBA" id="ARBA00022833"/>
    </source>
</evidence>
<comment type="cofactor">
    <cofactor evidence="12">
        <name>Mg(2+)</name>
        <dbReference type="ChEBI" id="CHEBI:18420"/>
    </cofactor>
    <text evidence="12">Binds 1 Mg(2+) ion per subunit.</text>
</comment>
<dbReference type="FunFam" id="1.10.40.90:FF:000001">
    <property type="entry name" value="DNA-directed RNA polymerase subunit beta"/>
    <property type="match status" value="1"/>
</dbReference>
<dbReference type="FunFam" id="4.10.860.120:FF:000001">
    <property type="entry name" value="DNA-directed RNA polymerase subunit beta"/>
    <property type="match status" value="1"/>
</dbReference>
<dbReference type="GO" id="GO:0000287">
    <property type="term" value="F:magnesium ion binding"/>
    <property type="evidence" value="ECO:0007669"/>
    <property type="project" value="UniProtKB-UniRule"/>
</dbReference>
<dbReference type="PATRIC" id="fig|563033.4.peg.440"/>
<dbReference type="Proteomes" id="UP000004897">
    <property type="component" value="Unassembled WGS sequence"/>
</dbReference>
<sequence length="1300" mass="144181">MSNESSLGLMRIGLATADDIRRWSFGEVKKPETINYRTLKPEKDGLFDERIFGPTKDWECYCGKYKRVRFKGIVCERCGVEVTRSKVRRERMGHIELAAPVTHIWYFKGVPSRLGYLLDLAPKDLEKVIYFAAYMITKVDEEARHEDLPMLQAAHDREKQELEAALNADVNAISREVEAELARIEAEGGKAAEKRKLRDNAERQLASVRKRYEREAEHLERVWDRFKNLKVADLEGDEALYRSMIDKYGLYFEGAMGAEAIKKRLESFDLEAESEALKEIIQTGKGQKKTRALKRLKVVNAFLTTDNSPLGMVLDVVPVIPPELRPMVQLDGGRFATSDLNDLYRRVINRNNRLKRLLELGAPEIIVNNEKRMLQEAVDSLFDNGRRGRPVTGPGNRPLKSLSDMLKGKQGRFRQNLLGKRVDYSGRSVIVVGPQLQMHQCGLPKQMALELFKPFVMKRLVELSHAQNIKSAKRMVERFRPQVWDVLEEVIAEHPVLLNRAPTLHRLGIQAFEPKLVEGKAIQLHPLVCSAFNADFDGDQMAVHLPLSPEAQAEARILMLSSNNILKPSDGRPVAVPSQDMIIGLYHLTTPREGQKNEGHAFSSVSEALMAMDRHEIELYTKVKIRLEGDQFVAPEGWEAPEGYKAGDPVLLDCTVGQVLFNQALPKDYPWFSGVADKKGLGSLINDLAERYPMDVVARALDNLKNSGFYWASRSGVTVAVSDIATPAEKPAIMERYEKQAAAIQDDFEIGTIDDEERRQELIKVWTEATDVVAEAMRENLSSHGGLNTIYRMVTSGARGNWMQVRQIAGIRGLVSNPKGEIMPRPIKSSYREGLSVLEYFIATHGARKGLADTALRTANSGYLTRRLVDVSQDVIVREHDCGTRRGLVLPLIDEDGGLHQDVETSIHGRTLAVDVKDEAGNVLAAAGSDVSDELIEKLFKAGVKDVRVRSVLTCESAIGVCALCYGRSMASNVLVDIGEAVGIIAAQSIGEPGTQLTMRTFHTGGVASADDITQGLPRIQELFEARTPKGVAPISEVSGRVTIEDTEKSYKIVVTPDDGSEPQSYTVLRRAASKLQNGDHVQVGDQLATGSVDPKEVLRIRGPREAQKHLVSEVQGVYKSQGVEIHDKHVEVIVRQMLRRVTVIESGDTDLLPGELVDNIAFQTANRKALVEGKKPAAGRPEMMGITKASLATESWLSAASFQETTRVLTQAAMEAKTDPLLGLKENVIIGKLVPAGTGLARYNDIEVEPSAQATAERMQALDTFGGYQSAFQMDNEVYTYGNGGFMAVSLDEYGRGLD</sequence>
<evidence type="ECO:0000256" key="1">
    <source>
        <dbReference type="ARBA" id="ARBA00004026"/>
    </source>
</evidence>
<dbReference type="NCBIfam" id="TIGR02386">
    <property type="entry name" value="rpoC_TIGR"/>
    <property type="match status" value="1"/>
</dbReference>
<evidence type="ECO:0000313" key="17">
    <source>
        <dbReference type="Proteomes" id="UP000004897"/>
    </source>
</evidence>
<comment type="function">
    <text evidence="1 12 13">DNA-dependent RNA polymerase catalyzes the transcription of DNA into RNA using the four ribonucleoside triphosphates as substrates.</text>
</comment>
<dbReference type="CDD" id="cd01609">
    <property type="entry name" value="RNAP_beta'_N"/>
    <property type="match status" value="1"/>
</dbReference>
<keyword evidence="9 12" id="KW-0804">Transcription</keyword>
<feature type="domain" description="RNA polymerase N-terminal" evidence="15">
    <location>
        <begin position="310"/>
        <end position="589"/>
    </location>
</feature>
<protein>
    <recommendedName>
        <fullName evidence="12">DNA-directed RNA polymerase subunit beta'</fullName>
        <shortName evidence="12">RNAP subunit beta'</shortName>
        <ecNumber evidence="12">2.7.7.6</ecNumber>
    </recommendedName>
    <alternativeName>
        <fullName evidence="12">RNA polymerase subunit beta'</fullName>
    </alternativeName>
    <alternativeName>
        <fullName evidence="12">Transcriptase subunit beta'</fullName>
    </alternativeName>
</protein>
<dbReference type="Gene3D" id="1.10.132.30">
    <property type="match status" value="1"/>
</dbReference>
<dbReference type="InterPro" id="IPR044893">
    <property type="entry name" value="RNA_pol_Rpb1_clamp_domain"/>
</dbReference>
<dbReference type="Gene3D" id="1.10.150.390">
    <property type="match status" value="1"/>
</dbReference>
<evidence type="ECO:0000259" key="15">
    <source>
        <dbReference type="SMART" id="SM00663"/>
    </source>
</evidence>
<feature type="binding site" evidence="12">
    <location>
        <position position="955"/>
    </location>
    <ligand>
        <name>Zn(2+)</name>
        <dbReference type="ChEBI" id="CHEBI:29105"/>
        <label>2</label>
    </ligand>
</feature>
<keyword evidence="8 12" id="KW-0460">Magnesium</keyword>
<dbReference type="InterPro" id="IPR007081">
    <property type="entry name" value="RNA_pol_Rpb1_5"/>
</dbReference>
<keyword evidence="3 12" id="KW-0240">DNA-directed RNA polymerase</keyword>
<dbReference type="GO" id="GO:0008270">
    <property type="term" value="F:zinc ion binding"/>
    <property type="evidence" value="ECO:0007669"/>
    <property type="project" value="UniProtKB-UniRule"/>
</dbReference>
<keyword evidence="4 12" id="KW-0808">Transferase</keyword>
<keyword evidence="7 12" id="KW-0862">Zinc</keyword>
<dbReference type="Pfam" id="PF00623">
    <property type="entry name" value="RNA_pol_Rpb1_2"/>
    <property type="match status" value="1"/>
</dbReference>
<dbReference type="InterPro" id="IPR006592">
    <property type="entry name" value="RNA_pol_N"/>
</dbReference>
<keyword evidence="5 12" id="KW-0548">Nucleotidyltransferase</keyword>
<dbReference type="NCBIfam" id="NF011498">
    <property type="entry name" value="PRK14906.1"/>
    <property type="match status" value="1"/>
</dbReference>
<comment type="similarity">
    <text evidence="2 12 13">Belongs to the RNA polymerase beta' chain family.</text>
</comment>
<evidence type="ECO:0000256" key="8">
    <source>
        <dbReference type="ARBA" id="ARBA00022842"/>
    </source>
</evidence>
<proteinExistence type="inferred from homology"/>
<evidence type="ECO:0000256" key="10">
    <source>
        <dbReference type="ARBA" id="ARBA00025935"/>
    </source>
</evidence>
<dbReference type="HOGENOM" id="CLU_000524_3_1_11"/>
<evidence type="ECO:0000256" key="11">
    <source>
        <dbReference type="ARBA" id="ARBA00048552"/>
    </source>
</evidence>
<dbReference type="PANTHER" id="PTHR19376:SF54">
    <property type="entry name" value="DNA-DIRECTED RNA POLYMERASE SUBUNIT BETA"/>
    <property type="match status" value="1"/>
</dbReference>
<evidence type="ECO:0000256" key="13">
    <source>
        <dbReference type="RuleBase" id="RU004279"/>
    </source>
</evidence>
<dbReference type="Gene3D" id="1.10.40.90">
    <property type="match status" value="1"/>
</dbReference>
<feature type="binding site" evidence="12">
    <location>
        <position position="62"/>
    </location>
    <ligand>
        <name>Zn(2+)</name>
        <dbReference type="ChEBI" id="CHEBI:29105"/>
        <label>1</label>
    </ligand>
</feature>
<feature type="binding site" evidence="12">
    <location>
        <position position="78"/>
    </location>
    <ligand>
        <name>Zn(2+)</name>
        <dbReference type="ChEBI" id="CHEBI:29105"/>
        <label>1</label>
    </ligand>
</feature>
<dbReference type="GO" id="GO:0003677">
    <property type="term" value="F:DNA binding"/>
    <property type="evidence" value="ECO:0007669"/>
    <property type="project" value="UniProtKB-UniRule"/>
</dbReference>
<dbReference type="Pfam" id="PF05000">
    <property type="entry name" value="RNA_pol_Rpb1_4"/>
    <property type="match status" value="1"/>
</dbReference>
<dbReference type="EC" id="2.7.7.6" evidence="12"/>
<dbReference type="PANTHER" id="PTHR19376">
    <property type="entry name" value="DNA-DIRECTED RNA POLYMERASE"/>
    <property type="match status" value="1"/>
</dbReference>
<dbReference type="GO" id="GO:0000428">
    <property type="term" value="C:DNA-directed RNA polymerase complex"/>
    <property type="evidence" value="ECO:0007669"/>
    <property type="project" value="UniProtKB-KW"/>
</dbReference>
<dbReference type="Gene3D" id="4.10.860.120">
    <property type="entry name" value="RNA polymerase II, clamp domain"/>
    <property type="match status" value="1"/>
</dbReference>
<feature type="binding site" evidence="12">
    <location>
        <position position="539"/>
    </location>
    <ligand>
        <name>Mg(2+)</name>
        <dbReference type="ChEBI" id="CHEBI:18420"/>
    </ligand>
</feature>
<evidence type="ECO:0000313" key="16">
    <source>
        <dbReference type="EMBL" id="EHB88666.1"/>
    </source>
</evidence>
<accession>G5EQ85</accession>
<dbReference type="CDD" id="cd02655">
    <property type="entry name" value="RNAP_beta'_C"/>
    <property type="match status" value="1"/>
</dbReference>
<keyword evidence="14" id="KW-0175">Coiled coil</keyword>
<evidence type="ECO:0000256" key="6">
    <source>
        <dbReference type="ARBA" id="ARBA00022723"/>
    </source>
</evidence>
<dbReference type="Pfam" id="PF04998">
    <property type="entry name" value="RNA_pol_Rpb1_5"/>
    <property type="match status" value="1"/>
</dbReference>
<evidence type="ECO:0000256" key="5">
    <source>
        <dbReference type="ARBA" id="ARBA00022695"/>
    </source>
</evidence>
<feature type="binding site" evidence="12">
    <location>
        <position position="75"/>
    </location>
    <ligand>
        <name>Zn(2+)</name>
        <dbReference type="ChEBI" id="CHEBI:29105"/>
        <label>1</label>
    </ligand>
</feature>
<evidence type="ECO:0000256" key="2">
    <source>
        <dbReference type="ARBA" id="ARBA00006460"/>
    </source>
</evidence>
<dbReference type="Pfam" id="PF04983">
    <property type="entry name" value="RNA_pol_Rpb1_3"/>
    <property type="match status" value="1"/>
</dbReference>
<dbReference type="Gene3D" id="2.40.40.20">
    <property type="match status" value="1"/>
</dbReference>
<comment type="subunit">
    <text evidence="10 12">The RNAP catalytic core consists of 2 alpha, 1 beta, 1 beta' and 1 omega subunit. When a sigma factor is associated with the core the holoenzyme is formed, which can initiate transcription.</text>
</comment>
<feature type="binding site" evidence="12">
    <location>
        <position position="535"/>
    </location>
    <ligand>
        <name>Mg(2+)</name>
        <dbReference type="ChEBI" id="CHEBI:18420"/>
    </ligand>
</feature>
<reference evidence="16 17" key="1">
    <citation type="submission" date="2011-08" db="EMBL/GenBank/DDBJ databases">
        <title>The Genome Sequence of Rothia mucilaginosa M508.</title>
        <authorList>
            <consortium name="The Broad Institute Genome Sequencing Platform"/>
            <consortium name="The Broad Institute Genome Sequencing Center for Infectious Disease"/>
            <person name="Earl A."/>
            <person name="Ward D."/>
            <person name="Feldgarden M."/>
            <person name="Gevers D."/>
            <person name="Sibley C.D."/>
            <person name="Field T.R."/>
            <person name="Grinwis M."/>
            <person name="Eshaghurshan C.S."/>
            <person name="Surette M.G."/>
            <person name="Young S.K."/>
            <person name="Zeng Q."/>
            <person name="Gargeya S."/>
            <person name="Fitzgerald M."/>
            <person name="Haas B."/>
            <person name="Abouelleil A."/>
            <person name="Alvarado L."/>
            <person name="Arachchi H.M."/>
            <person name="Berlin A."/>
            <person name="Brown A."/>
            <person name="Chapman S.B."/>
            <person name="Chen Z."/>
            <person name="Dunbar C."/>
            <person name="Freedman E."/>
            <person name="Gearin G."/>
            <person name="Gellesch M."/>
            <person name="Goldberg J."/>
            <person name="Griggs A."/>
            <person name="Gujja S."/>
            <person name="Heiman D."/>
            <person name="Howarth C."/>
            <person name="Larson L."/>
            <person name="Lui A."/>
            <person name="MacDonald P.J.P."/>
            <person name="Montmayeur A."/>
            <person name="Murphy C."/>
            <person name="Neiman D."/>
            <person name="Pearson M."/>
            <person name="Priest M."/>
            <person name="Roberts A."/>
            <person name="Saif S."/>
            <person name="Shea T."/>
            <person name="Shenoy N."/>
            <person name="Sisk P."/>
            <person name="Stolte C."/>
            <person name="Sykes S."/>
            <person name="Wortman J."/>
            <person name="Nusbaum C."/>
            <person name="Birren B."/>
        </authorList>
    </citation>
    <scope>NUCLEOTIDE SEQUENCE [LARGE SCALE GENOMIC DNA]</scope>
    <source>
        <strain evidence="16 17">M508</strain>
    </source>
</reference>
<dbReference type="GO" id="GO:0006351">
    <property type="term" value="P:DNA-templated transcription"/>
    <property type="evidence" value="ECO:0007669"/>
    <property type="project" value="UniProtKB-UniRule"/>
</dbReference>
<dbReference type="InterPro" id="IPR007083">
    <property type="entry name" value="RNA_pol_Rpb1_4"/>
</dbReference>
<evidence type="ECO:0000256" key="9">
    <source>
        <dbReference type="ARBA" id="ARBA00023163"/>
    </source>
</evidence>
<dbReference type="FunFam" id="1.10.150.390:FF:000002">
    <property type="entry name" value="DNA-directed RNA polymerase subunit beta"/>
    <property type="match status" value="1"/>
</dbReference>
<feature type="binding site" evidence="12">
    <location>
        <position position="965"/>
    </location>
    <ligand>
        <name>Zn(2+)</name>
        <dbReference type="ChEBI" id="CHEBI:29105"/>
        <label>2</label>
    </ligand>
</feature>
<dbReference type="InterPro" id="IPR007066">
    <property type="entry name" value="RNA_pol_Rpb1_3"/>
</dbReference>
<dbReference type="InterPro" id="IPR045867">
    <property type="entry name" value="DNA-dir_RpoC_beta_prime"/>
</dbReference>
<keyword evidence="6 12" id="KW-0479">Metal-binding</keyword>
<dbReference type="SMART" id="SM00663">
    <property type="entry name" value="RPOLA_N"/>
    <property type="match status" value="1"/>
</dbReference>
<dbReference type="RefSeq" id="WP_005504934.1">
    <property type="nucleotide sequence ID" value="NZ_JH370351.1"/>
</dbReference>
<comment type="catalytic activity">
    <reaction evidence="11 12 13">
        <text>RNA(n) + a ribonucleoside 5'-triphosphate = RNA(n+1) + diphosphate</text>
        <dbReference type="Rhea" id="RHEA:21248"/>
        <dbReference type="Rhea" id="RHEA-COMP:14527"/>
        <dbReference type="Rhea" id="RHEA-COMP:17342"/>
        <dbReference type="ChEBI" id="CHEBI:33019"/>
        <dbReference type="ChEBI" id="CHEBI:61557"/>
        <dbReference type="ChEBI" id="CHEBI:140395"/>
        <dbReference type="EC" id="2.7.7.6"/>
    </reaction>
</comment>
<comment type="caution">
    <text evidence="16">The sequence shown here is derived from an EMBL/GenBank/DDBJ whole genome shotgun (WGS) entry which is preliminary data.</text>
</comment>
<dbReference type="EMBL" id="ACSB01000005">
    <property type="protein sequence ID" value="EHB88666.1"/>
    <property type="molecule type" value="Genomic_DNA"/>
</dbReference>
<dbReference type="InterPro" id="IPR000722">
    <property type="entry name" value="RNA_pol_asu"/>
</dbReference>
<feature type="binding site" evidence="12">
    <location>
        <position position="537"/>
    </location>
    <ligand>
        <name>Mg(2+)</name>
        <dbReference type="ChEBI" id="CHEBI:18420"/>
    </ligand>
</feature>
<evidence type="ECO:0000256" key="3">
    <source>
        <dbReference type="ARBA" id="ARBA00022478"/>
    </source>
</evidence>
<feature type="coiled-coil region" evidence="14">
    <location>
        <begin position="167"/>
        <end position="229"/>
    </location>
</feature>
<evidence type="ECO:0000256" key="12">
    <source>
        <dbReference type="HAMAP-Rule" id="MF_01322"/>
    </source>
</evidence>
<evidence type="ECO:0000256" key="4">
    <source>
        <dbReference type="ARBA" id="ARBA00022679"/>
    </source>
</evidence>
<dbReference type="SUPFAM" id="SSF64484">
    <property type="entry name" value="beta and beta-prime subunits of DNA dependent RNA-polymerase"/>
    <property type="match status" value="1"/>
</dbReference>
<dbReference type="Gene3D" id="1.10.274.100">
    <property type="entry name" value="RNA polymerase Rpb1, domain 3"/>
    <property type="match status" value="1"/>
</dbReference>
<organism evidence="16 17">
    <name type="scientific">Rothia mucilaginosa M508</name>
    <dbReference type="NCBI Taxonomy" id="563033"/>
    <lineage>
        <taxon>Bacteria</taxon>
        <taxon>Bacillati</taxon>
        <taxon>Actinomycetota</taxon>
        <taxon>Actinomycetes</taxon>
        <taxon>Micrococcales</taxon>
        <taxon>Micrococcaceae</taxon>
        <taxon>Rothia</taxon>
    </lineage>
</organism>
<dbReference type="Gene3D" id="2.40.50.100">
    <property type="match status" value="1"/>
</dbReference>
<gene>
    <name evidence="12" type="primary">rpoC</name>
    <name evidence="16" type="ORF">HMPREF0737_00445</name>
</gene>